<protein>
    <recommendedName>
        <fullName evidence="6">Rx N-terminal domain-containing protein</fullName>
    </recommendedName>
</protein>
<dbReference type="Pfam" id="PF23598">
    <property type="entry name" value="LRR_14"/>
    <property type="match status" value="1"/>
</dbReference>
<evidence type="ECO:0008006" key="6">
    <source>
        <dbReference type="Google" id="ProtNLM"/>
    </source>
</evidence>
<keyword evidence="1" id="KW-0677">Repeat</keyword>
<proteinExistence type="predicted"/>
<dbReference type="Proteomes" id="UP000053144">
    <property type="component" value="Chromosome 3"/>
</dbReference>
<dbReference type="Pfam" id="PF23559">
    <property type="entry name" value="WHD_DRP"/>
    <property type="match status" value="1"/>
</dbReference>
<dbReference type="InterPro" id="IPR032675">
    <property type="entry name" value="LRR_dom_sf"/>
</dbReference>
<dbReference type="AlphaFoldDB" id="A0A0L9U426"/>
<dbReference type="OMA" id="WIRWMAI"/>
<dbReference type="EMBL" id="CM003373">
    <property type="protein sequence ID" value="KOM37159.1"/>
    <property type="molecule type" value="Genomic_DNA"/>
</dbReference>
<name>A0A0L9U426_PHAAN</name>
<dbReference type="InterPro" id="IPR055414">
    <property type="entry name" value="LRR_R13L4/SHOC2-like"/>
</dbReference>
<dbReference type="Gene3D" id="3.80.10.10">
    <property type="entry name" value="Ribonuclease Inhibitor"/>
    <property type="match status" value="1"/>
</dbReference>
<dbReference type="PANTHER" id="PTHR47186:SF45">
    <property type="entry name" value="DISEASE RESISTANCE RPP13-LIKE PROTEIN 1"/>
    <property type="match status" value="1"/>
</dbReference>
<evidence type="ECO:0000259" key="3">
    <source>
        <dbReference type="Pfam" id="PF23598"/>
    </source>
</evidence>
<dbReference type="Gramene" id="KOM37159">
    <property type="protein sequence ID" value="KOM37159"/>
    <property type="gene ID" value="LR48_Vigan03g054000"/>
</dbReference>
<evidence type="ECO:0000256" key="1">
    <source>
        <dbReference type="ARBA" id="ARBA00022737"/>
    </source>
</evidence>
<accession>A0A0L9U426</accession>
<evidence type="ECO:0000313" key="4">
    <source>
        <dbReference type="EMBL" id="KOM37159.1"/>
    </source>
</evidence>
<evidence type="ECO:0000313" key="5">
    <source>
        <dbReference type="Proteomes" id="UP000053144"/>
    </source>
</evidence>
<feature type="domain" description="Disease resistance protein winged helix" evidence="2">
    <location>
        <begin position="156"/>
        <end position="204"/>
    </location>
</feature>
<dbReference type="SUPFAM" id="SSF52047">
    <property type="entry name" value="RNI-like"/>
    <property type="match status" value="1"/>
</dbReference>
<gene>
    <name evidence="4" type="ORF">LR48_Vigan03g054000</name>
</gene>
<dbReference type="OrthoDB" id="1934998at2759"/>
<dbReference type="InterPro" id="IPR058922">
    <property type="entry name" value="WHD_DRP"/>
</dbReference>
<feature type="domain" description="Disease resistance R13L4/SHOC-2-like LRR" evidence="3">
    <location>
        <begin position="313"/>
        <end position="510"/>
    </location>
</feature>
<organism evidence="4 5">
    <name type="scientific">Phaseolus angularis</name>
    <name type="common">Azuki bean</name>
    <name type="synonym">Vigna angularis</name>
    <dbReference type="NCBI Taxonomy" id="3914"/>
    <lineage>
        <taxon>Eukaryota</taxon>
        <taxon>Viridiplantae</taxon>
        <taxon>Streptophyta</taxon>
        <taxon>Embryophyta</taxon>
        <taxon>Tracheophyta</taxon>
        <taxon>Spermatophyta</taxon>
        <taxon>Magnoliopsida</taxon>
        <taxon>eudicotyledons</taxon>
        <taxon>Gunneridae</taxon>
        <taxon>Pentapetalae</taxon>
        <taxon>rosids</taxon>
        <taxon>fabids</taxon>
        <taxon>Fabales</taxon>
        <taxon>Fabaceae</taxon>
        <taxon>Papilionoideae</taxon>
        <taxon>50 kb inversion clade</taxon>
        <taxon>NPAAA clade</taxon>
        <taxon>indigoferoid/millettioid clade</taxon>
        <taxon>Phaseoleae</taxon>
        <taxon>Vigna</taxon>
    </lineage>
</organism>
<evidence type="ECO:0000259" key="2">
    <source>
        <dbReference type="Pfam" id="PF23559"/>
    </source>
</evidence>
<reference evidence="5" key="1">
    <citation type="journal article" date="2015" name="Proc. Natl. Acad. Sci. U.S.A.">
        <title>Genome sequencing of adzuki bean (Vigna angularis) provides insight into high starch and low fat accumulation and domestication.</title>
        <authorList>
            <person name="Yang K."/>
            <person name="Tian Z."/>
            <person name="Chen C."/>
            <person name="Luo L."/>
            <person name="Zhao B."/>
            <person name="Wang Z."/>
            <person name="Yu L."/>
            <person name="Li Y."/>
            <person name="Sun Y."/>
            <person name="Li W."/>
            <person name="Chen Y."/>
            <person name="Li Y."/>
            <person name="Zhang Y."/>
            <person name="Ai D."/>
            <person name="Zhao J."/>
            <person name="Shang C."/>
            <person name="Ma Y."/>
            <person name="Wu B."/>
            <person name="Wang M."/>
            <person name="Gao L."/>
            <person name="Sun D."/>
            <person name="Zhang P."/>
            <person name="Guo F."/>
            <person name="Wang W."/>
            <person name="Li Y."/>
            <person name="Wang J."/>
            <person name="Varshney R.K."/>
            <person name="Wang J."/>
            <person name="Ling H.Q."/>
            <person name="Wan P."/>
        </authorList>
    </citation>
    <scope>NUCLEOTIDE SEQUENCE</scope>
    <source>
        <strain evidence="5">cv. Jingnong 6</strain>
    </source>
</reference>
<sequence>MSIRTNKMKAVAVLLKQLMTARSKFDERGRDESFDRKLEKLRLDLKKIKDVFVRVKKNEEELLDILAEVYDHLRKLDRGKLNQDMDDICQRIRDSAHNLLPKQAFDESSEVEDHKGGEMFAQPEELVQLQQKKSWTMEDFNLLDDLLKACLLTLLIFPENAVIRKRNVINLWIGECLIKNTVEKTAEELGEDVVDNLLKFKVIGRYGSKKDLLVKKFQVLPHVRSKLKLYLDGALEMKYYSDGNSKYIRQTRLLLDRKKVTVGGLHTKDFTLRTIFNIGASYLNIRPQWVTDLKGLEVVQLGRWQDSYLHHIEVGSQEFLRELRTLKQLKYLSLHGISRIFELPSSIAELENILILDLKACHNMEKLPDDISSMKSLTHLIMSDCCLLEGMPKGVEKLTNLQVLKGFLITTSEKTPCRISDLANNLKKLRRLSIRIGSEAVIEDGEFQSLGSLSALRNLKISWSVSDPYIRVILPPSLRKLHLECFPGNSFIDCFMTGRYDSGLSELNITGGKLKSINPSMLMWKVEILRLKYLKQLNIDMDNLKVCFPGLKYVEIKQISNYSYIEHEWSL</sequence>
<dbReference type="PANTHER" id="PTHR47186">
    <property type="entry name" value="LEUCINE-RICH REPEAT-CONTAINING PROTEIN 57"/>
    <property type="match status" value="1"/>
</dbReference>